<protein>
    <recommendedName>
        <fullName evidence="7">Methionine--tRNA ligase, mitochondrial</fullName>
        <ecNumber evidence="1">6.1.1.10</ecNumber>
    </recommendedName>
    <alternativeName>
        <fullName evidence="8">Mitochondrial methionyl-tRNA synthetase</fullName>
    </alternativeName>
</protein>
<evidence type="ECO:0000313" key="12">
    <source>
        <dbReference type="Proteomes" id="UP000746747"/>
    </source>
</evidence>
<dbReference type="Proteomes" id="UP000746747">
    <property type="component" value="Unassembled WGS sequence"/>
</dbReference>
<proteinExistence type="inferred from homology"/>
<gene>
    <name evidence="11" type="ORF">CJOHNSTONI_LOCUS6684</name>
</gene>
<reference evidence="11" key="1">
    <citation type="submission" date="2021-09" db="EMBL/GenBank/DDBJ databases">
        <authorList>
            <consortium name="Pathogen Informatics"/>
        </authorList>
    </citation>
    <scope>NUCLEOTIDE SEQUENCE</scope>
</reference>
<comment type="caution">
    <text evidence="11">The sequence shown here is derived from an EMBL/GenBank/DDBJ whole genome shotgun (WGS) entry which is preliminary data.</text>
</comment>
<dbReference type="AlphaFoldDB" id="A0A8J2PUY2"/>
<keyword evidence="5 9" id="KW-0648">Protein biosynthesis</keyword>
<evidence type="ECO:0000256" key="7">
    <source>
        <dbReference type="ARBA" id="ARBA00026124"/>
    </source>
</evidence>
<dbReference type="InterPro" id="IPR009080">
    <property type="entry name" value="tRNAsynth_Ia_anticodon-bd"/>
</dbReference>
<dbReference type="EC" id="6.1.1.10" evidence="1"/>
<dbReference type="Pfam" id="PF09334">
    <property type="entry name" value="tRNA-synt_1g"/>
    <property type="match status" value="1"/>
</dbReference>
<keyword evidence="2 9" id="KW-0436">Ligase</keyword>
<dbReference type="SUPFAM" id="SSF52374">
    <property type="entry name" value="Nucleotidylyl transferase"/>
    <property type="match status" value="1"/>
</dbReference>
<keyword evidence="3 9" id="KW-0547">Nucleotide-binding</keyword>
<evidence type="ECO:0000256" key="2">
    <source>
        <dbReference type="ARBA" id="ARBA00022598"/>
    </source>
</evidence>
<dbReference type="InterPro" id="IPR014758">
    <property type="entry name" value="Met-tRNA_synth"/>
</dbReference>
<organism evidence="11 12">
    <name type="scientific">Cercopithifilaria johnstoni</name>
    <dbReference type="NCBI Taxonomy" id="2874296"/>
    <lineage>
        <taxon>Eukaryota</taxon>
        <taxon>Metazoa</taxon>
        <taxon>Ecdysozoa</taxon>
        <taxon>Nematoda</taxon>
        <taxon>Chromadorea</taxon>
        <taxon>Rhabditida</taxon>
        <taxon>Spirurina</taxon>
        <taxon>Spiruromorpha</taxon>
        <taxon>Filarioidea</taxon>
        <taxon>Onchocercidae</taxon>
        <taxon>Cercopithifilaria</taxon>
    </lineage>
</organism>
<dbReference type="Gene3D" id="3.40.50.620">
    <property type="entry name" value="HUPs"/>
    <property type="match status" value="1"/>
</dbReference>
<dbReference type="EMBL" id="CAKAEH010001487">
    <property type="protein sequence ID" value="CAG9536800.1"/>
    <property type="molecule type" value="Genomic_DNA"/>
</dbReference>
<dbReference type="SUPFAM" id="SSF47323">
    <property type="entry name" value="Anticodon-binding domain of a subclass of class I aminoacyl-tRNA synthetases"/>
    <property type="match status" value="1"/>
</dbReference>
<sequence length="543" mass="62007">MIGSIKTLCAIEGIPMASMRLKHFITAPIFYANGPPHIGHLYTALLADASNRWKLLKAGNGDSNDSLFTTGTDEHGLKIQRTATAADYDPLSYCNNISNKFKDLFCAFGIQPNDFIRTTEIRHKEVVEHVWTELDKRGQIHRGKHEGWYSTTDECFYASDEVEKLNGQTYVVSKMTRSVVEWVQEENYVFPLYKYLDAVRKWLSSYDVIRPKVYFPEAFQQASIEGNLSLSRDRKRVSWGIPVPNDESQTIYVWFDALMNYLTVSGIFSNKKKSSWPPTCQIVGKDILKFHAVIWPAFLLALDLPLPERIFVHSHWLVDGAKMSKSVGNVVDPFIAARSLSEEGLRYFLLRQGTPQSDANFIMSKAVNVINTDLVNNVGNLLQRSMIKKLNPSQTYPAFYPDSFHNSLLELGEPMIKSINCLAGLYEEQFEELMIYKALELLMEVARQANGFFQSHEPWKELDDRKVSTLLYTCYEVLRICGILLQPVVPHYADRLLSRLGIKRSERGLDNVKFITDSKYFGRPLGEYSGPLMDRIVCRASEI</sequence>
<dbReference type="PANTHER" id="PTHR43326">
    <property type="entry name" value="METHIONYL-TRNA SYNTHETASE"/>
    <property type="match status" value="1"/>
</dbReference>
<evidence type="ECO:0000256" key="8">
    <source>
        <dbReference type="ARBA" id="ARBA00030331"/>
    </source>
</evidence>
<dbReference type="Gene3D" id="1.10.730.10">
    <property type="entry name" value="Isoleucyl-tRNA Synthetase, Domain 1"/>
    <property type="match status" value="1"/>
</dbReference>
<dbReference type="CDD" id="cd07957">
    <property type="entry name" value="Anticodon_Ia_Met"/>
    <property type="match status" value="1"/>
</dbReference>
<dbReference type="InterPro" id="IPR014729">
    <property type="entry name" value="Rossmann-like_a/b/a_fold"/>
</dbReference>
<evidence type="ECO:0000256" key="1">
    <source>
        <dbReference type="ARBA" id="ARBA00012838"/>
    </source>
</evidence>
<evidence type="ECO:0000259" key="10">
    <source>
        <dbReference type="Pfam" id="PF09334"/>
    </source>
</evidence>
<keyword evidence="12" id="KW-1185">Reference proteome</keyword>
<accession>A0A8J2PUY2</accession>
<evidence type="ECO:0000256" key="4">
    <source>
        <dbReference type="ARBA" id="ARBA00022840"/>
    </source>
</evidence>
<name>A0A8J2PUY2_9BILA</name>
<keyword evidence="6 9" id="KW-0030">Aminoacyl-tRNA synthetase</keyword>
<evidence type="ECO:0000256" key="6">
    <source>
        <dbReference type="ARBA" id="ARBA00023146"/>
    </source>
</evidence>
<evidence type="ECO:0000313" key="11">
    <source>
        <dbReference type="EMBL" id="CAG9536800.1"/>
    </source>
</evidence>
<dbReference type="GO" id="GO:0004825">
    <property type="term" value="F:methionine-tRNA ligase activity"/>
    <property type="evidence" value="ECO:0007669"/>
    <property type="project" value="UniProtKB-EC"/>
</dbReference>
<evidence type="ECO:0000256" key="9">
    <source>
        <dbReference type="RuleBase" id="RU363039"/>
    </source>
</evidence>
<dbReference type="InterPro" id="IPR015413">
    <property type="entry name" value="Methionyl/Leucyl_tRNA_Synth"/>
</dbReference>
<evidence type="ECO:0000256" key="3">
    <source>
        <dbReference type="ARBA" id="ARBA00022741"/>
    </source>
</evidence>
<dbReference type="PANTHER" id="PTHR43326:SF1">
    <property type="entry name" value="METHIONINE--TRNA LIGASE, MITOCHONDRIAL"/>
    <property type="match status" value="1"/>
</dbReference>
<dbReference type="InterPro" id="IPR033911">
    <property type="entry name" value="MetRS_core"/>
</dbReference>
<dbReference type="NCBIfam" id="TIGR00398">
    <property type="entry name" value="metG"/>
    <property type="match status" value="1"/>
</dbReference>
<dbReference type="CDD" id="cd00814">
    <property type="entry name" value="MetRS_core"/>
    <property type="match status" value="1"/>
</dbReference>
<evidence type="ECO:0000256" key="5">
    <source>
        <dbReference type="ARBA" id="ARBA00022917"/>
    </source>
</evidence>
<dbReference type="OrthoDB" id="5844513at2759"/>
<comment type="similarity">
    <text evidence="9">Belongs to the class-I aminoacyl-tRNA synthetase family.</text>
</comment>
<dbReference type="PRINTS" id="PR01041">
    <property type="entry name" value="TRNASYNTHMET"/>
</dbReference>
<dbReference type="GO" id="GO:0006431">
    <property type="term" value="P:methionyl-tRNA aminoacylation"/>
    <property type="evidence" value="ECO:0007669"/>
    <property type="project" value="InterPro"/>
</dbReference>
<feature type="domain" description="Methionyl/Leucyl tRNA synthetase" evidence="10">
    <location>
        <begin position="23"/>
        <end position="386"/>
    </location>
</feature>
<dbReference type="GO" id="GO:0005524">
    <property type="term" value="F:ATP binding"/>
    <property type="evidence" value="ECO:0007669"/>
    <property type="project" value="UniProtKB-KW"/>
</dbReference>
<keyword evidence="4 9" id="KW-0067">ATP-binding</keyword>
<dbReference type="InterPro" id="IPR041872">
    <property type="entry name" value="Anticodon_Met"/>
</dbReference>
<dbReference type="InterPro" id="IPR023457">
    <property type="entry name" value="Met-tRNA_synth_2"/>
</dbReference>
<dbReference type="Gene3D" id="2.170.220.10">
    <property type="match status" value="1"/>
</dbReference>